<reference evidence="2 3" key="1">
    <citation type="submission" date="2022-10" db="EMBL/GenBank/DDBJ databases">
        <title>Comparative genomics and taxonomic characterization of three novel marine species of genus Reichenbachiella exhibiting antioxidant and polysaccharide degradation activities.</title>
        <authorList>
            <person name="Muhammad N."/>
            <person name="Lee Y.-J."/>
            <person name="Ko J."/>
            <person name="Kim S.-G."/>
        </authorList>
    </citation>
    <scope>NUCLEOTIDE SEQUENCE [LARGE SCALE GENOMIC DNA]</scope>
    <source>
        <strain evidence="2 3">ABR2-5</strain>
    </source>
</reference>
<dbReference type="RefSeq" id="WP_264136020.1">
    <property type="nucleotide sequence ID" value="NZ_JAOYOD010000001.1"/>
</dbReference>
<dbReference type="InterPro" id="IPR011871">
    <property type="entry name" value="Fib_succ_major"/>
</dbReference>
<comment type="caution">
    <text evidence="2">The sequence shown here is derived from an EMBL/GenBank/DDBJ whole genome shotgun (WGS) entry which is preliminary data.</text>
</comment>
<dbReference type="Pfam" id="PF09603">
    <property type="entry name" value="Fib_succ_major"/>
    <property type="match status" value="1"/>
</dbReference>
<sequence length="473" mass="53369">MKKLLFLCLTLSSLWSCHDQDDGGVILNPNAGIDLLDIENDGYKVKLNAAEVSEGLIGTWRIYIGENGVFEDIHDPKTIFHGEPGVSYHLGWEVSKGKDYDAATITVSFKEMAPKILTDIGDTTYNNRSVYLEAEAPKFGATGHWEIVSGENGRIENADHFKAEFIGQSDKKYKVRWTLTYGGQEAFRELDFRTDSLRADAGSDNLDVQTSKSTEIKFYTLEGFLPAGATGAWKIIDGNNGRLHDLDNQNSLFEGVADSLYQLQWTVKLDNEVSKDTVHVRFRGKWGFWKDERDEQVYRFTEVNGLDWMADNFNYAQNPGNGSWYYGHAERSVIKEGHALETESERKYYGRLYDYASAVEAAPEGWRLPTSAEFYDLVSYAGGRLHAKEKITEGGETGIDFNLPGYLEFSSGQDPAFRNVFNEQDSTALYWTANYAYNGNAETIYFSNGEDYGTTVVTGPYYALPVRYVREVQ</sequence>
<dbReference type="EMBL" id="JAOYOD010000001">
    <property type="protein sequence ID" value="MCV9385227.1"/>
    <property type="molecule type" value="Genomic_DNA"/>
</dbReference>
<protein>
    <recommendedName>
        <fullName evidence="1">Fibrobacter succinogenes major paralogous domain-containing protein</fullName>
    </recommendedName>
</protein>
<evidence type="ECO:0000313" key="3">
    <source>
        <dbReference type="Proteomes" id="UP001300692"/>
    </source>
</evidence>
<dbReference type="Proteomes" id="UP001300692">
    <property type="component" value="Unassembled WGS sequence"/>
</dbReference>
<gene>
    <name evidence="2" type="ORF">N7U62_01055</name>
</gene>
<evidence type="ECO:0000313" key="2">
    <source>
        <dbReference type="EMBL" id="MCV9385227.1"/>
    </source>
</evidence>
<dbReference type="NCBIfam" id="TIGR02145">
    <property type="entry name" value="Fib_succ_major"/>
    <property type="match status" value="1"/>
</dbReference>
<keyword evidence="3" id="KW-1185">Reference proteome</keyword>
<accession>A0ABT3CNK6</accession>
<proteinExistence type="predicted"/>
<evidence type="ECO:0000259" key="1">
    <source>
        <dbReference type="Pfam" id="PF09603"/>
    </source>
</evidence>
<feature type="domain" description="Fibrobacter succinogenes major paralogous" evidence="1">
    <location>
        <begin position="303"/>
        <end position="470"/>
    </location>
</feature>
<name>A0ABT3CNK6_9BACT</name>
<organism evidence="2 3">
    <name type="scientific">Reichenbachiella ulvae</name>
    <dbReference type="NCBI Taxonomy" id="2980104"/>
    <lineage>
        <taxon>Bacteria</taxon>
        <taxon>Pseudomonadati</taxon>
        <taxon>Bacteroidota</taxon>
        <taxon>Cytophagia</taxon>
        <taxon>Cytophagales</taxon>
        <taxon>Reichenbachiellaceae</taxon>
        <taxon>Reichenbachiella</taxon>
    </lineage>
</organism>